<accession>A0A1Z5HP81</accession>
<proteinExistence type="predicted"/>
<protein>
    <recommendedName>
        <fullName evidence="2">Rubrerythrin diiron-binding domain-containing protein</fullName>
    </recommendedName>
</protein>
<dbReference type="RefSeq" id="WP_088552883.1">
    <property type="nucleotide sequence ID" value="NZ_BDGJ01000012.1"/>
</dbReference>
<dbReference type="OrthoDB" id="5405405at2"/>
<dbReference type="InterPro" id="IPR003251">
    <property type="entry name" value="Rr_diiron-bd_dom"/>
</dbReference>
<dbReference type="SUPFAM" id="SSF47240">
    <property type="entry name" value="Ferritin-like"/>
    <property type="match status" value="1"/>
</dbReference>
<reference evidence="4" key="1">
    <citation type="journal article" date="2017" name="Appl. Environ. Microbiol.">
        <title>Genomic analysis of Calderihabitans maritimus KKC1, a thermophilic hydrogenogenic carboxydotrophic bacterium isolated from marine sediment.</title>
        <authorList>
            <person name="Omae K."/>
            <person name="Yoneda Y."/>
            <person name="Fukuyama Y."/>
            <person name="Yoshida T."/>
            <person name="Sako Y."/>
        </authorList>
    </citation>
    <scope>NUCLEOTIDE SEQUENCE [LARGE SCALE GENOMIC DNA]</scope>
    <source>
        <strain evidence="4">KKC1</strain>
    </source>
</reference>
<name>A0A1Z5HP81_9FIRM</name>
<evidence type="ECO:0000259" key="2">
    <source>
        <dbReference type="Pfam" id="PF02915"/>
    </source>
</evidence>
<dbReference type="InterPro" id="IPR012347">
    <property type="entry name" value="Ferritin-like"/>
</dbReference>
<gene>
    <name evidence="3" type="ORF">KKC1_04860</name>
</gene>
<keyword evidence="4" id="KW-1185">Reference proteome</keyword>
<feature type="region of interest" description="Disordered" evidence="1">
    <location>
        <begin position="78"/>
        <end position="100"/>
    </location>
</feature>
<dbReference type="GO" id="GO:0016491">
    <property type="term" value="F:oxidoreductase activity"/>
    <property type="evidence" value="ECO:0007669"/>
    <property type="project" value="InterPro"/>
</dbReference>
<sequence length="100" mass="11262">MWHLSLFEPAELVQVAIEMERAGTIFYRRMAERVAHPQIKSLLELLAAEEEKHQEDFAQLGKDLEPVDPPGKLSRRVLGLHAVPGRDTPVQRQGGGKSPR</sequence>
<dbReference type="Pfam" id="PF02915">
    <property type="entry name" value="Rubrerythrin"/>
    <property type="match status" value="1"/>
</dbReference>
<evidence type="ECO:0000313" key="4">
    <source>
        <dbReference type="Proteomes" id="UP000197032"/>
    </source>
</evidence>
<comment type="caution">
    <text evidence="3">The sequence shown here is derived from an EMBL/GenBank/DDBJ whole genome shotgun (WGS) entry which is preliminary data.</text>
</comment>
<evidence type="ECO:0000313" key="3">
    <source>
        <dbReference type="EMBL" id="GAW91324.1"/>
    </source>
</evidence>
<dbReference type="Gene3D" id="1.20.1260.10">
    <property type="match status" value="1"/>
</dbReference>
<organism evidence="3 4">
    <name type="scientific">Calderihabitans maritimus</name>
    <dbReference type="NCBI Taxonomy" id="1246530"/>
    <lineage>
        <taxon>Bacteria</taxon>
        <taxon>Bacillati</taxon>
        <taxon>Bacillota</taxon>
        <taxon>Clostridia</taxon>
        <taxon>Neomoorellales</taxon>
        <taxon>Calderihabitantaceae</taxon>
        <taxon>Calderihabitans</taxon>
    </lineage>
</organism>
<dbReference type="EMBL" id="BDGJ01000012">
    <property type="protein sequence ID" value="GAW91324.1"/>
    <property type="molecule type" value="Genomic_DNA"/>
</dbReference>
<evidence type="ECO:0000256" key="1">
    <source>
        <dbReference type="SAM" id="MobiDB-lite"/>
    </source>
</evidence>
<feature type="domain" description="Rubrerythrin diiron-binding" evidence="2">
    <location>
        <begin position="11"/>
        <end position="66"/>
    </location>
</feature>
<dbReference type="AlphaFoldDB" id="A0A1Z5HP81"/>
<dbReference type="Proteomes" id="UP000197032">
    <property type="component" value="Unassembled WGS sequence"/>
</dbReference>
<dbReference type="GO" id="GO:0046872">
    <property type="term" value="F:metal ion binding"/>
    <property type="evidence" value="ECO:0007669"/>
    <property type="project" value="InterPro"/>
</dbReference>
<dbReference type="InterPro" id="IPR009078">
    <property type="entry name" value="Ferritin-like_SF"/>
</dbReference>